<evidence type="ECO:0000256" key="8">
    <source>
        <dbReference type="HAMAP-Rule" id="MF_00107"/>
    </source>
</evidence>
<dbReference type="Pfam" id="PF02542">
    <property type="entry name" value="YgbB"/>
    <property type="match status" value="1"/>
</dbReference>
<evidence type="ECO:0000256" key="6">
    <source>
        <dbReference type="ARBA" id="ARBA00023229"/>
    </source>
</evidence>
<dbReference type="UniPathway" id="UPA00056">
    <property type="reaction ID" value="UER00095"/>
</dbReference>
<dbReference type="Gene3D" id="3.30.1330.50">
    <property type="entry name" value="2-C-methyl-D-erythritol 2,4-cyclodiphosphate synthase"/>
    <property type="match status" value="1"/>
</dbReference>
<dbReference type="GO" id="GO:0008685">
    <property type="term" value="F:2-C-methyl-D-erythritol 2,4-cyclodiphosphate synthase activity"/>
    <property type="evidence" value="ECO:0007669"/>
    <property type="project" value="UniProtKB-UniRule"/>
</dbReference>
<feature type="binding site" evidence="8">
    <location>
        <begin position="58"/>
        <end position="60"/>
    </location>
    <ligand>
        <name>4-CDP-2-C-methyl-D-erythritol 2-phosphate</name>
        <dbReference type="ChEBI" id="CHEBI:57919"/>
    </ligand>
</feature>
<evidence type="ECO:0000313" key="12">
    <source>
        <dbReference type="Proteomes" id="UP000262583"/>
    </source>
</evidence>
<comment type="function">
    <text evidence="8">Involved in the biosynthesis of isopentenyl diphosphate (IPP) and dimethylallyl diphosphate (DMAPP), two major building blocks of isoprenoid compounds. Catalyzes the conversion of 4-diphosphocytidyl-2-C-methyl-D-erythritol 2-phosphate (CDP-ME2P) to 2-C-methyl-D-erythritol 2,4-cyclodiphosphate (ME-CPP) with a corresponding release of cytidine 5-monophosphate (CMP).</text>
</comment>
<keyword evidence="7 8" id="KW-0456">Lyase</keyword>
<feature type="binding site" evidence="8">
    <location>
        <begin position="102"/>
        <end position="108"/>
    </location>
    <ligand>
        <name>4-CDP-2-C-methyl-D-erythritol 2-phosphate</name>
        <dbReference type="ChEBI" id="CHEBI:57919"/>
    </ligand>
</feature>
<comment type="cofactor">
    <cofactor evidence="8">
        <name>a divalent metal cation</name>
        <dbReference type="ChEBI" id="CHEBI:60240"/>
    </cofactor>
    <text evidence="8">Binds 1 divalent metal cation per subunit.</text>
</comment>
<evidence type="ECO:0000259" key="10">
    <source>
        <dbReference type="Pfam" id="PF02542"/>
    </source>
</evidence>
<dbReference type="FunFam" id="3.30.1330.50:FF:000001">
    <property type="entry name" value="2-C-methyl-D-erythritol 2,4-cyclodiphosphate synthase"/>
    <property type="match status" value="1"/>
</dbReference>
<proteinExistence type="inferred from homology"/>
<organism evidence="11 12">
    <name type="scientific">Sumerlaea chitinivorans</name>
    <dbReference type="NCBI Taxonomy" id="2250252"/>
    <lineage>
        <taxon>Bacteria</taxon>
        <taxon>Candidatus Sumerlaeota</taxon>
        <taxon>Candidatus Sumerlaeia</taxon>
        <taxon>Candidatus Sumerlaeales</taxon>
        <taxon>Candidatus Sumerlaeaceae</taxon>
        <taxon>Candidatus Sumerlaea</taxon>
    </lineage>
</organism>
<feature type="domain" description="2-C-methyl-D-erythritol 2,4-cyclodiphosphate synthase" evidence="10">
    <location>
        <begin position="3"/>
        <end position="156"/>
    </location>
</feature>
<dbReference type="InterPro" id="IPR003526">
    <property type="entry name" value="MECDP_synthase"/>
</dbReference>
<evidence type="ECO:0000256" key="5">
    <source>
        <dbReference type="ARBA" id="ARBA00022723"/>
    </source>
</evidence>
<dbReference type="HAMAP" id="MF_00107">
    <property type="entry name" value="IspF"/>
    <property type="match status" value="1"/>
</dbReference>
<feature type="binding site" evidence="8">
    <location>
        <position position="12"/>
    </location>
    <ligand>
        <name>a divalent metal cation</name>
        <dbReference type="ChEBI" id="CHEBI:60240"/>
    </ligand>
</feature>
<feature type="binding site" evidence="8">
    <location>
        <position position="44"/>
    </location>
    <ligand>
        <name>a divalent metal cation</name>
        <dbReference type="ChEBI" id="CHEBI:60240"/>
    </ligand>
</feature>
<dbReference type="InterPro" id="IPR020555">
    <property type="entry name" value="MECDP_synthase_CS"/>
</dbReference>
<feature type="binding site" evidence="8">
    <location>
        <begin position="134"/>
        <end position="137"/>
    </location>
    <ligand>
        <name>4-CDP-2-C-methyl-D-erythritol 2-phosphate</name>
        <dbReference type="ChEBI" id="CHEBI:57919"/>
    </ligand>
</feature>
<dbReference type="SUPFAM" id="SSF69765">
    <property type="entry name" value="IpsF-like"/>
    <property type="match status" value="1"/>
</dbReference>
<gene>
    <name evidence="8" type="primary">ispF</name>
    <name evidence="11" type="ORF">BRCON_1348</name>
</gene>
<evidence type="ECO:0000256" key="7">
    <source>
        <dbReference type="ARBA" id="ARBA00023239"/>
    </source>
</evidence>
<dbReference type="NCBIfam" id="TIGR00151">
    <property type="entry name" value="ispF"/>
    <property type="match status" value="1"/>
</dbReference>
<dbReference type="GO" id="GO:0016114">
    <property type="term" value="P:terpenoid biosynthetic process"/>
    <property type="evidence" value="ECO:0007669"/>
    <property type="project" value="InterPro"/>
</dbReference>
<feature type="site" description="Transition state stabilizer" evidence="8">
    <location>
        <position position="135"/>
    </location>
</feature>
<protein>
    <recommendedName>
        <fullName evidence="4 8">2-C-methyl-D-erythritol 2,4-cyclodiphosphate synthase</fullName>
        <shortName evidence="8">MECDP-synthase</shortName>
        <shortName evidence="8">MECPP-synthase</shortName>
        <shortName evidence="8">MECPS</shortName>
        <ecNumber evidence="4 8">4.6.1.12</ecNumber>
    </recommendedName>
</protein>
<evidence type="ECO:0000256" key="4">
    <source>
        <dbReference type="ARBA" id="ARBA00012579"/>
    </source>
</evidence>
<dbReference type="CDD" id="cd00554">
    <property type="entry name" value="MECDP_synthase"/>
    <property type="match status" value="1"/>
</dbReference>
<feature type="binding site" evidence="8">
    <location>
        <begin position="10"/>
        <end position="12"/>
    </location>
    <ligand>
        <name>4-CDP-2-C-methyl-D-erythritol 2-phosphate</name>
        <dbReference type="ChEBI" id="CHEBI:57919"/>
    </ligand>
</feature>
<evidence type="ECO:0000313" key="11">
    <source>
        <dbReference type="EMBL" id="AXA36125.1"/>
    </source>
</evidence>
<dbReference type="InterPro" id="IPR036571">
    <property type="entry name" value="MECDP_synthase_sf"/>
</dbReference>
<comment type="catalytic activity">
    <reaction evidence="1 8 9">
        <text>4-CDP-2-C-methyl-D-erythritol 2-phosphate = 2-C-methyl-D-erythritol 2,4-cyclic diphosphate + CMP</text>
        <dbReference type="Rhea" id="RHEA:23864"/>
        <dbReference type="ChEBI" id="CHEBI:57919"/>
        <dbReference type="ChEBI" id="CHEBI:58483"/>
        <dbReference type="ChEBI" id="CHEBI:60377"/>
        <dbReference type="EC" id="4.6.1.12"/>
    </reaction>
</comment>
<feature type="binding site" evidence="8">
    <location>
        <begin position="63"/>
        <end position="67"/>
    </location>
    <ligand>
        <name>4-CDP-2-C-methyl-D-erythritol 2-phosphate</name>
        <dbReference type="ChEBI" id="CHEBI:57919"/>
    </ligand>
</feature>
<evidence type="ECO:0000256" key="2">
    <source>
        <dbReference type="ARBA" id="ARBA00004709"/>
    </source>
</evidence>
<dbReference type="Proteomes" id="UP000262583">
    <property type="component" value="Chromosome"/>
</dbReference>
<dbReference type="PANTHER" id="PTHR43181">
    <property type="entry name" value="2-C-METHYL-D-ERYTHRITOL 2,4-CYCLODIPHOSPHATE SYNTHASE, CHLOROPLASTIC"/>
    <property type="match status" value="1"/>
</dbReference>
<feature type="binding site" evidence="8">
    <location>
        <position position="141"/>
    </location>
    <ligand>
        <name>4-CDP-2-C-methyl-D-erythritol 2-phosphate</name>
        <dbReference type="ChEBI" id="CHEBI:57919"/>
    </ligand>
</feature>
<dbReference type="EC" id="4.6.1.12" evidence="4 8"/>
<accession>A0A2Z4Y6T4</accession>
<dbReference type="GO" id="GO:0019288">
    <property type="term" value="P:isopentenyl diphosphate biosynthetic process, methylerythritol 4-phosphate pathway"/>
    <property type="evidence" value="ECO:0007669"/>
    <property type="project" value="UniProtKB-UniRule"/>
</dbReference>
<evidence type="ECO:0000256" key="3">
    <source>
        <dbReference type="ARBA" id="ARBA00008480"/>
    </source>
</evidence>
<comment type="similarity">
    <text evidence="3 8 9">Belongs to the IspF family.</text>
</comment>
<sequence>MSFRVGIGFDVHAFEEGRPLVLGGVQIPHTRGLAGHSDADALLHAICDAIFGALGEPDIGQHFPNTDPRWKDCPSRVFLSEAARIASNAGFVVVNVDSTLLAEEPKMGPHIPAMREAIAKELGIEPQRVGIKATTMERLGFIGRREGIAAMAVVMLGKRDSLDSER</sequence>
<comment type="pathway">
    <text evidence="2 8">Isoprenoid biosynthesis; isopentenyl diphosphate biosynthesis via DXP pathway; isopentenyl diphosphate from 1-deoxy-D-xylulose 5-phosphate: step 4/6.</text>
</comment>
<evidence type="ECO:0000256" key="1">
    <source>
        <dbReference type="ARBA" id="ARBA00000200"/>
    </source>
</evidence>
<feature type="binding site" evidence="8">
    <location>
        <begin position="36"/>
        <end position="37"/>
    </location>
    <ligand>
        <name>4-CDP-2-C-methyl-D-erythritol 2-phosphate</name>
        <dbReference type="ChEBI" id="CHEBI:57919"/>
    </ligand>
</feature>
<dbReference type="EMBL" id="CP030759">
    <property type="protein sequence ID" value="AXA36125.1"/>
    <property type="molecule type" value="Genomic_DNA"/>
</dbReference>
<dbReference type="PROSITE" id="PS01350">
    <property type="entry name" value="ISPF"/>
    <property type="match status" value="1"/>
</dbReference>
<keyword evidence="5 8" id="KW-0479">Metal-binding</keyword>
<reference evidence="11 12" key="1">
    <citation type="submission" date="2018-05" db="EMBL/GenBank/DDBJ databases">
        <title>A metagenomic window into the 2 km-deep terrestrial subsurface aquifer revealed taxonomically and functionally diverse microbial community comprising novel uncultured bacterial lineages.</title>
        <authorList>
            <person name="Kadnikov V.V."/>
            <person name="Mardanov A.V."/>
            <person name="Beletsky A.V."/>
            <person name="Banks D."/>
            <person name="Pimenov N.V."/>
            <person name="Frank Y.A."/>
            <person name="Karnachuk O.V."/>
            <person name="Ravin N.V."/>
        </authorList>
    </citation>
    <scope>NUCLEOTIDE SEQUENCE [LARGE SCALE GENOMIC DNA]</scope>
    <source>
        <strain evidence="11">BY</strain>
    </source>
</reference>
<comment type="subunit">
    <text evidence="8">Homotrimer.</text>
</comment>
<feature type="binding site" evidence="8">
    <location>
        <position position="10"/>
    </location>
    <ligand>
        <name>a divalent metal cation</name>
        <dbReference type="ChEBI" id="CHEBI:60240"/>
    </ligand>
</feature>
<dbReference type="AlphaFoldDB" id="A0A2Z4Y6T4"/>
<feature type="site" description="Transition state stabilizer" evidence="8">
    <location>
        <position position="36"/>
    </location>
</feature>
<dbReference type="KEGG" id="schv:BRCON_1348"/>
<feature type="binding site" evidence="8">
    <location>
        <position position="144"/>
    </location>
    <ligand>
        <name>4-CDP-2-C-methyl-D-erythritol 2-phosphate</name>
        <dbReference type="ChEBI" id="CHEBI:57919"/>
    </ligand>
</feature>
<dbReference type="GO" id="GO:0046872">
    <property type="term" value="F:metal ion binding"/>
    <property type="evidence" value="ECO:0007669"/>
    <property type="project" value="UniProtKB-KW"/>
</dbReference>
<dbReference type="PANTHER" id="PTHR43181:SF1">
    <property type="entry name" value="2-C-METHYL-D-ERYTHRITOL 2,4-CYCLODIPHOSPHATE SYNTHASE, CHLOROPLASTIC"/>
    <property type="match status" value="1"/>
</dbReference>
<name>A0A2Z4Y6T4_SUMC1</name>
<keyword evidence="6 8" id="KW-0414">Isoprene biosynthesis</keyword>
<evidence type="ECO:0000256" key="9">
    <source>
        <dbReference type="RuleBase" id="RU004395"/>
    </source>
</evidence>